<proteinExistence type="predicted"/>
<feature type="region of interest" description="Disordered" evidence="1">
    <location>
        <begin position="46"/>
        <end position="90"/>
    </location>
</feature>
<dbReference type="EMBL" id="JABELV010000483">
    <property type="protein sequence ID" value="KAG7527178.1"/>
    <property type="molecule type" value="Genomic_DNA"/>
</dbReference>
<reference evidence="2" key="1">
    <citation type="submission" date="2020-04" db="EMBL/GenBank/DDBJ databases">
        <title>Analysis of mating type loci in Filobasidium floriforme.</title>
        <authorList>
            <person name="Nowrousian M."/>
        </authorList>
    </citation>
    <scope>NUCLEOTIDE SEQUENCE</scope>
    <source>
        <strain evidence="2">CBS 6242</strain>
    </source>
</reference>
<gene>
    <name evidence="2" type="ORF">FFLO_07194</name>
</gene>
<dbReference type="Proteomes" id="UP000812966">
    <property type="component" value="Unassembled WGS sequence"/>
</dbReference>
<accession>A0A8K0JET3</accession>
<dbReference type="AlphaFoldDB" id="A0A8K0JET3"/>
<feature type="region of interest" description="Disordered" evidence="1">
    <location>
        <begin position="1"/>
        <end position="30"/>
    </location>
</feature>
<evidence type="ECO:0000313" key="2">
    <source>
        <dbReference type="EMBL" id="KAG7527178.1"/>
    </source>
</evidence>
<comment type="caution">
    <text evidence="2">The sequence shown here is derived from an EMBL/GenBank/DDBJ whole genome shotgun (WGS) entry which is preliminary data.</text>
</comment>
<name>A0A8K0JET3_9TREE</name>
<feature type="compositionally biased region" description="Low complexity" evidence="1">
    <location>
        <begin position="1"/>
        <end position="11"/>
    </location>
</feature>
<evidence type="ECO:0000256" key="1">
    <source>
        <dbReference type="SAM" id="MobiDB-lite"/>
    </source>
</evidence>
<keyword evidence="3" id="KW-1185">Reference proteome</keyword>
<feature type="region of interest" description="Disordered" evidence="1">
    <location>
        <begin position="168"/>
        <end position="206"/>
    </location>
</feature>
<organism evidence="2 3">
    <name type="scientific">Filobasidium floriforme</name>
    <dbReference type="NCBI Taxonomy" id="5210"/>
    <lineage>
        <taxon>Eukaryota</taxon>
        <taxon>Fungi</taxon>
        <taxon>Dikarya</taxon>
        <taxon>Basidiomycota</taxon>
        <taxon>Agaricomycotina</taxon>
        <taxon>Tremellomycetes</taxon>
        <taxon>Filobasidiales</taxon>
        <taxon>Filobasidiaceae</taxon>
        <taxon>Filobasidium</taxon>
    </lineage>
</organism>
<sequence>MPSSSSSNNSNPFAPRTGTPASRTTGSPRFFQRLLNTIIASYRLSRSLSRSPSPNPNPANPPAAVTPVPAMGDRRFGRPRSPEPPVRDDDGLYRIPVEERENFDEFRRLQEAERNADAAFKLRALLKWPRELDNFELEIKVHPFHFQTFDHWKVSYKKAVELSKEAQEAARVGDRAPTSPSKNVRRFLKANPAEPPGPPTLGNDPKIPLGRTTTGAYIGCVFTTVDKGGKDQGPTKRDDATIARLIADEDELPPLPREVPHAMLANLLRPTRAGTIKTGLVNDWLKNYQGGWRLSCVACKMAYPNNEPPIYQGPDQRIDPDADSSFTRHHLPLIHCVKYGQVYLCRGVIGLTKESDNAAPSVGNCGSCQGSKGGCRPLDVLKPDAATDARIHPMVRILNILSVIATMGQTNKETRQIYVDRIVTILQHENCHARFDEKGHKMVEHPAFFPDEDDEQE</sequence>
<evidence type="ECO:0000313" key="3">
    <source>
        <dbReference type="Proteomes" id="UP000812966"/>
    </source>
</evidence>
<protein>
    <submittedName>
        <fullName evidence="2">Uncharacterized protein</fullName>
    </submittedName>
</protein>